<reference evidence="3" key="1">
    <citation type="journal article" date="2020" name="Stud. Mycol.">
        <title>101 Dothideomycetes genomes: a test case for predicting lifestyles and emergence of pathogens.</title>
        <authorList>
            <person name="Haridas S."/>
            <person name="Albert R."/>
            <person name="Binder M."/>
            <person name="Bloem J."/>
            <person name="Labutti K."/>
            <person name="Salamov A."/>
            <person name="Andreopoulos B."/>
            <person name="Baker S."/>
            <person name="Barry K."/>
            <person name="Bills G."/>
            <person name="Bluhm B."/>
            <person name="Cannon C."/>
            <person name="Castanera R."/>
            <person name="Culley D."/>
            <person name="Daum C."/>
            <person name="Ezra D."/>
            <person name="Gonzalez J."/>
            <person name="Henrissat B."/>
            <person name="Kuo A."/>
            <person name="Liang C."/>
            <person name="Lipzen A."/>
            <person name="Lutzoni F."/>
            <person name="Magnuson J."/>
            <person name="Mondo S."/>
            <person name="Nolan M."/>
            <person name="Ohm R."/>
            <person name="Pangilinan J."/>
            <person name="Park H.-J."/>
            <person name="Ramirez L."/>
            <person name="Alfaro M."/>
            <person name="Sun H."/>
            <person name="Tritt A."/>
            <person name="Yoshinaga Y."/>
            <person name="Zwiers L.-H."/>
            <person name="Turgeon B."/>
            <person name="Goodwin S."/>
            <person name="Spatafora J."/>
            <person name="Crous P."/>
            <person name="Grigoriev I."/>
        </authorList>
    </citation>
    <scope>NUCLEOTIDE SEQUENCE</scope>
    <source>
        <strain evidence="3">CBS 113818</strain>
    </source>
</reference>
<feature type="region of interest" description="Disordered" evidence="1">
    <location>
        <begin position="33"/>
        <end position="78"/>
    </location>
</feature>
<evidence type="ECO:0000259" key="2">
    <source>
        <dbReference type="PROSITE" id="PS50011"/>
    </source>
</evidence>
<organism evidence="3 4">
    <name type="scientific">Ophiobolus disseminans</name>
    <dbReference type="NCBI Taxonomy" id="1469910"/>
    <lineage>
        <taxon>Eukaryota</taxon>
        <taxon>Fungi</taxon>
        <taxon>Dikarya</taxon>
        <taxon>Ascomycota</taxon>
        <taxon>Pezizomycotina</taxon>
        <taxon>Dothideomycetes</taxon>
        <taxon>Pleosporomycetidae</taxon>
        <taxon>Pleosporales</taxon>
        <taxon>Pleosporineae</taxon>
        <taxon>Phaeosphaeriaceae</taxon>
        <taxon>Ophiobolus</taxon>
    </lineage>
</organism>
<evidence type="ECO:0000256" key="1">
    <source>
        <dbReference type="SAM" id="MobiDB-lite"/>
    </source>
</evidence>
<dbReference type="PANTHER" id="PTHR24359:SF37">
    <property type="entry name" value="PROTEIN KINASE DOMAIN-CONTAINING PROTEIN"/>
    <property type="match status" value="1"/>
</dbReference>
<feature type="compositionally biased region" description="Acidic residues" evidence="1">
    <location>
        <begin position="62"/>
        <end position="71"/>
    </location>
</feature>
<feature type="region of interest" description="Disordered" evidence="1">
    <location>
        <begin position="613"/>
        <end position="637"/>
    </location>
</feature>
<keyword evidence="3" id="KW-0808">Transferase</keyword>
<dbReference type="SMART" id="SM00220">
    <property type="entry name" value="S_TKc"/>
    <property type="match status" value="1"/>
</dbReference>
<dbReference type="AlphaFoldDB" id="A0A6A6ZPQ8"/>
<keyword evidence="3" id="KW-0418">Kinase</keyword>
<evidence type="ECO:0000313" key="4">
    <source>
        <dbReference type="Proteomes" id="UP000799424"/>
    </source>
</evidence>
<dbReference type="Gene3D" id="1.10.510.10">
    <property type="entry name" value="Transferase(Phosphotransferase) domain 1"/>
    <property type="match status" value="1"/>
</dbReference>
<gene>
    <name evidence="3" type="ORF">CC86DRAFT_385247</name>
</gene>
<feature type="domain" description="Protein kinase" evidence="2">
    <location>
        <begin position="262"/>
        <end position="596"/>
    </location>
</feature>
<dbReference type="SUPFAM" id="SSF56112">
    <property type="entry name" value="Protein kinase-like (PK-like)"/>
    <property type="match status" value="1"/>
</dbReference>
<evidence type="ECO:0000313" key="3">
    <source>
        <dbReference type="EMBL" id="KAF2823101.1"/>
    </source>
</evidence>
<dbReference type="InterPro" id="IPR000719">
    <property type="entry name" value="Prot_kinase_dom"/>
</dbReference>
<name>A0A6A6ZPQ8_9PLEO</name>
<dbReference type="PROSITE" id="PS50011">
    <property type="entry name" value="PROTEIN_KINASE_DOM"/>
    <property type="match status" value="1"/>
</dbReference>
<dbReference type="Proteomes" id="UP000799424">
    <property type="component" value="Unassembled WGS sequence"/>
</dbReference>
<feature type="compositionally biased region" description="Basic and acidic residues" evidence="1">
    <location>
        <begin position="619"/>
        <end position="637"/>
    </location>
</feature>
<keyword evidence="4" id="KW-1185">Reference proteome</keyword>
<dbReference type="Pfam" id="PF00069">
    <property type="entry name" value="Pkinase"/>
    <property type="match status" value="1"/>
</dbReference>
<dbReference type="OrthoDB" id="1046782at2759"/>
<dbReference type="InterPro" id="IPR011009">
    <property type="entry name" value="Kinase-like_dom_sf"/>
</dbReference>
<sequence>MQSTRDVLSAHHGSPAIVVSTCSLPEGLSDENIAKYDDSNSSIESFDNMELGNEDAHHQDEDGSDNEDESYGQDPDNQQRSDYLDLGDLLRKCGIRHAHKDKNKLFWPTGLLYRTLTRDRVIEELQARVMRGHKLRFGWTPPTLAGRILRSHIKIFAILAMLDKIECIDNIIHAGLDDSHLPLKCRGTACQLYHPRKTSSPSQPISCFSGKGWKTHERECFSHLQHAVDPRVLELETDGRTPKHEEFKPEAVLPFVYEGRRCSRQEERQYGGYGFVTVAKIHPDCHKFHRLLKLIGINQGFALKQLVNEDRHEFQQEVDALKVFNGFAHPHMVTLLMTWTYRSKYFLLFPLAKYDLGKYWEEEPVPKIDKDMVLWMSEQLVGIAGAVASIHDPGTGLSGRNYGASSGNLRVPGEEHKYGRHGDLKPENILLYESQGTGKGMLVVADMGLSKLNTILSRSTQSNSRVPATPRYKPPECDIEGAKITRSYDIWTFGCLALEWVCWLFGGQSARESFIFSLLKEYPPGTRKDMFFDMIPKRSGDYRVEMKPEVTQKLEDLHADAYCTPYFHDLLDLIEERMVVIRAKDRIGSNELHQTLRQMNAMLHSDRYQRVYMGSSPKRPQEPLDVVFRRRDSTKLK</sequence>
<dbReference type="EMBL" id="MU006233">
    <property type="protein sequence ID" value="KAF2823101.1"/>
    <property type="molecule type" value="Genomic_DNA"/>
</dbReference>
<dbReference type="GO" id="GO:0005524">
    <property type="term" value="F:ATP binding"/>
    <property type="evidence" value="ECO:0007669"/>
    <property type="project" value="InterPro"/>
</dbReference>
<dbReference type="GO" id="GO:0004674">
    <property type="term" value="F:protein serine/threonine kinase activity"/>
    <property type="evidence" value="ECO:0007669"/>
    <property type="project" value="TreeGrafter"/>
</dbReference>
<proteinExistence type="predicted"/>
<dbReference type="PANTHER" id="PTHR24359">
    <property type="entry name" value="SERINE/THREONINE-PROTEIN KINASE SBK1"/>
    <property type="match status" value="1"/>
</dbReference>
<protein>
    <submittedName>
        <fullName evidence="3">Kinase-like protein</fullName>
    </submittedName>
</protein>
<accession>A0A6A6ZPQ8</accession>